<evidence type="ECO:0000256" key="1">
    <source>
        <dbReference type="SAM" id="Phobius"/>
    </source>
</evidence>
<dbReference type="EMBL" id="MHKQ01000023">
    <property type="protein sequence ID" value="OGY93376.1"/>
    <property type="molecule type" value="Genomic_DNA"/>
</dbReference>
<feature type="transmembrane region" description="Helical" evidence="1">
    <location>
        <begin position="179"/>
        <end position="197"/>
    </location>
</feature>
<dbReference type="Pfam" id="PF20108">
    <property type="entry name" value="DUF6498"/>
    <property type="match status" value="1"/>
</dbReference>
<gene>
    <name evidence="2" type="ORF">A2406_00080</name>
</gene>
<name>A0A1G2BWR9_9BACT</name>
<accession>A0A1G2BWR9</accession>
<feature type="transmembrane region" description="Helical" evidence="1">
    <location>
        <begin position="109"/>
        <end position="133"/>
    </location>
</feature>
<sequence length="205" mass="24052">MLKFSKLLYPSGLILILVNLTPIIGLLFWDWDVFTIIILYWMESAVVGFFNILKMQRINNYVFSPALPLFIVHYSIFMFVHLFFILQFFKPDLGSAIEQFGAFKIVFKYLEGLLISLAFLFLSHGLSFIFNFIKKEEYKNSSLVKQIFFPYQRIIIMQIVIFLIGSGVFYYGYSQDLSAIAFLVILKIFFDLVGHIFEHRKNILS</sequence>
<feature type="transmembrane region" description="Helical" evidence="1">
    <location>
        <begin position="7"/>
        <end position="28"/>
    </location>
</feature>
<dbReference type="AlphaFoldDB" id="A0A1G2BWR9"/>
<protein>
    <submittedName>
        <fullName evidence="2">Uncharacterized protein</fullName>
    </submittedName>
</protein>
<organism evidence="2 3">
    <name type="scientific">Candidatus Komeilibacteria bacterium RIFOXYC1_FULL_37_11</name>
    <dbReference type="NCBI Taxonomy" id="1798555"/>
    <lineage>
        <taxon>Bacteria</taxon>
        <taxon>Candidatus Komeiliibacteriota</taxon>
    </lineage>
</organism>
<keyword evidence="1" id="KW-0472">Membrane</keyword>
<proteinExistence type="predicted"/>
<reference evidence="2 3" key="1">
    <citation type="journal article" date="2016" name="Nat. Commun.">
        <title>Thousands of microbial genomes shed light on interconnected biogeochemical processes in an aquifer system.</title>
        <authorList>
            <person name="Anantharaman K."/>
            <person name="Brown C.T."/>
            <person name="Hug L.A."/>
            <person name="Sharon I."/>
            <person name="Castelle C.J."/>
            <person name="Probst A.J."/>
            <person name="Thomas B.C."/>
            <person name="Singh A."/>
            <person name="Wilkins M.J."/>
            <person name="Karaoz U."/>
            <person name="Brodie E.L."/>
            <person name="Williams K.H."/>
            <person name="Hubbard S.S."/>
            <person name="Banfield J.F."/>
        </authorList>
    </citation>
    <scope>NUCLEOTIDE SEQUENCE [LARGE SCALE GENOMIC DNA]</scope>
</reference>
<dbReference type="InterPro" id="IPR045466">
    <property type="entry name" value="DUF6498"/>
</dbReference>
<feature type="transmembrane region" description="Helical" evidence="1">
    <location>
        <begin position="154"/>
        <end position="173"/>
    </location>
</feature>
<keyword evidence="1" id="KW-0812">Transmembrane</keyword>
<feature type="transmembrane region" description="Helical" evidence="1">
    <location>
        <begin position="34"/>
        <end position="53"/>
    </location>
</feature>
<dbReference type="Proteomes" id="UP000177626">
    <property type="component" value="Unassembled WGS sequence"/>
</dbReference>
<keyword evidence="1" id="KW-1133">Transmembrane helix</keyword>
<feature type="transmembrane region" description="Helical" evidence="1">
    <location>
        <begin position="65"/>
        <end position="89"/>
    </location>
</feature>
<evidence type="ECO:0000313" key="2">
    <source>
        <dbReference type="EMBL" id="OGY93376.1"/>
    </source>
</evidence>
<evidence type="ECO:0000313" key="3">
    <source>
        <dbReference type="Proteomes" id="UP000177626"/>
    </source>
</evidence>
<comment type="caution">
    <text evidence="2">The sequence shown here is derived from an EMBL/GenBank/DDBJ whole genome shotgun (WGS) entry which is preliminary data.</text>
</comment>